<evidence type="ECO:0000256" key="5">
    <source>
        <dbReference type="SAM" id="Phobius"/>
    </source>
</evidence>
<dbReference type="GeneID" id="29004472"/>
<dbReference type="InParanoid" id="A0A162UA81"/>
<feature type="transmembrane region" description="Helical" evidence="5">
    <location>
        <begin position="89"/>
        <end position="109"/>
    </location>
</feature>
<accession>A0A162UA81</accession>
<dbReference type="Proteomes" id="UP000077315">
    <property type="component" value="Unassembled WGS sequence"/>
</dbReference>
<dbReference type="OrthoDB" id="448280at2759"/>
<organism evidence="7 8">
    <name type="scientific">Phycomyces blakesleeanus (strain ATCC 8743b / DSM 1359 / FGSC 10004 / NBRC 33097 / NRRL 1555)</name>
    <dbReference type="NCBI Taxonomy" id="763407"/>
    <lineage>
        <taxon>Eukaryota</taxon>
        <taxon>Fungi</taxon>
        <taxon>Fungi incertae sedis</taxon>
        <taxon>Mucoromycota</taxon>
        <taxon>Mucoromycotina</taxon>
        <taxon>Mucoromycetes</taxon>
        <taxon>Mucorales</taxon>
        <taxon>Phycomycetaceae</taxon>
        <taxon>Phycomyces</taxon>
    </lineage>
</organism>
<dbReference type="FunCoup" id="A0A162UA81">
    <property type="interactions" value="280"/>
</dbReference>
<dbReference type="GO" id="GO:0005886">
    <property type="term" value="C:plasma membrane"/>
    <property type="evidence" value="ECO:0007669"/>
    <property type="project" value="TreeGrafter"/>
</dbReference>
<feature type="transmembrane region" description="Helical" evidence="5">
    <location>
        <begin position="281"/>
        <end position="303"/>
    </location>
</feature>
<dbReference type="InterPro" id="IPR003689">
    <property type="entry name" value="ZIP"/>
</dbReference>
<feature type="chain" id="PRO_5007840060" evidence="6">
    <location>
        <begin position="23"/>
        <end position="409"/>
    </location>
</feature>
<evidence type="ECO:0000313" key="8">
    <source>
        <dbReference type="Proteomes" id="UP000077315"/>
    </source>
</evidence>
<feature type="transmembrane region" description="Helical" evidence="5">
    <location>
        <begin position="57"/>
        <end position="77"/>
    </location>
</feature>
<evidence type="ECO:0000256" key="6">
    <source>
        <dbReference type="SAM" id="SignalP"/>
    </source>
</evidence>
<keyword evidence="4 5" id="KW-0472">Membrane</keyword>
<name>A0A162UA81_PHYB8</name>
<dbReference type="Pfam" id="PF02535">
    <property type="entry name" value="Zip"/>
    <property type="match status" value="1"/>
</dbReference>
<dbReference type="RefSeq" id="XP_018291623.1">
    <property type="nucleotide sequence ID" value="XM_018443567.1"/>
</dbReference>
<feature type="transmembrane region" description="Helical" evidence="5">
    <location>
        <begin position="389"/>
        <end position="408"/>
    </location>
</feature>
<feature type="transmembrane region" description="Helical" evidence="5">
    <location>
        <begin position="256"/>
        <end position="275"/>
    </location>
</feature>
<feature type="transmembrane region" description="Helical" evidence="5">
    <location>
        <begin position="347"/>
        <end position="369"/>
    </location>
</feature>
<gene>
    <name evidence="7" type="ORF">PHYBLDRAFT_80223</name>
</gene>
<dbReference type="AlphaFoldDB" id="A0A162UA81"/>
<keyword evidence="8" id="KW-1185">Reference proteome</keyword>
<proteinExistence type="predicted"/>
<sequence>MARYHYFCHILALVLFAAFVQAQETSSEAPDSEIDEDDECAASIIGDYNMSLRIGSLFIIMGTSAIGVFTPVIIHRIRPYDHGSIRDWILTIGKFFGTGVILATAFIHMLPEALSNFDSPCLSEGWKSYGAFAGVFCMISSFALQLLELAAVSNLDRIYAKRQAQRDTLDIEKTEVCSTAILGSDSSQQSTTKDIDERLTKKGGFGYGIGGGAASSGNRSNDIGNGGHGHSHEIGHVHSAGLLEDDDQSFRNIGTLMLELGIVMHSIIIGITLANTGNDEFITLLIALVFHQFFEGVALGTRINDMNHSNWIKPVLMGGLFMIMTPIGVAIGIGIHSSFNANSSSSVLASAILDSLSAGILLYNAYVSLMSLEINHNVEFRRAPFVRKAVCFLSMYVGAAIMALIGKWA</sequence>
<protein>
    <submittedName>
        <fullName evidence="7">Uncharacterized protein</fullName>
    </submittedName>
</protein>
<feature type="signal peptide" evidence="6">
    <location>
        <begin position="1"/>
        <end position="22"/>
    </location>
</feature>
<evidence type="ECO:0000256" key="2">
    <source>
        <dbReference type="ARBA" id="ARBA00022692"/>
    </source>
</evidence>
<dbReference type="GO" id="GO:0005385">
    <property type="term" value="F:zinc ion transmembrane transporter activity"/>
    <property type="evidence" value="ECO:0007669"/>
    <property type="project" value="TreeGrafter"/>
</dbReference>
<keyword evidence="2 5" id="KW-0812">Transmembrane</keyword>
<evidence type="ECO:0000313" key="7">
    <source>
        <dbReference type="EMBL" id="OAD73583.1"/>
    </source>
</evidence>
<dbReference type="PANTHER" id="PTHR11040">
    <property type="entry name" value="ZINC/IRON TRANSPORTER"/>
    <property type="match status" value="1"/>
</dbReference>
<dbReference type="STRING" id="763407.A0A162UA81"/>
<evidence type="ECO:0000256" key="3">
    <source>
        <dbReference type="ARBA" id="ARBA00022989"/>
    </source>
</evidence>
<dbReference type="EMBL" id="KV440980">
    <property type="protein sequence ID" value="OAD73583.1"/>
    <property type="molecule type" value="Genomic_DNA"/>
</dbReference>
<keyword evidence="6" id="KW-0732">Signal</keyword>
<dbReference type="PANTHER" id="PTHR11040:SF44">
    <property type="entry name" value="PROTEIN ZNTC-RELATED"/>
    <property type="match status" value="1"/>
</dbReference>
<dbReference type="VEuPathDB" id="FungiDB:PHYBLDRAFT_80223"/>
<evidence type="ECO:0000256" key="4">
    <source>
        <dbReference type="ARBA" id="ARBA00023136"/>
    </source>
</evidence>
<feature type="transmembrane region" description="Helical" evidence="5">
    <location>
        <begin position="315"/>
        <end position="335"/>
    </location>
</feature>
<feature type="transmembrane region" description="Helical" evidence="5">
    <location>
        <begin position="129"/>
        <end position="152"/>
    </location>
</feature>
<reference evidence="8" key="1">
    <citation type="submission" date="2015-06" db="EMBL/GenBank/DDBJ databases">
        <title>Expansion of signal transduction pathways in fungi by whole-genome duplication.</title>
        <authorList>
            <consortium name="DOE Joint Genome Institute"/>
            <person name="Corrochano L.M."/>
            <person name="Kuo A."/>
            <person name="Marcet-Houben M."/>
            <person name="Polaino S."/>
            <person name="Salamov A."/>
            <person name="Villalobos J.M."/>
            <person name="Alvarez M.I."/>
            <person name="Avalos J."/>
            <person name="Benito E.P."/>
            <person name="Benoit I."/>
            <person name="Burger G."/>
            <person name="Camino L.P."/>
            <person name="Canovas D."/>
            <person name="Cerda-Olmedo E."/>
            <person name="Cheng J.-F."/>
            <person name="Dominguez A."/>
            <person name="Elias M."/>
            <person name="Eslava A.P."/>
            <person name="Glaser F."/>
            <person name="Grimwood J."/>
            <person name="Gutierrez G."/>
            <person name="Heitman J."/>
            <person name="Henrissat B."/>
            <person name="Iturriaga E.A."/>
            <person name="Lang B.F."/>
            <person name="Lavin J.L."/>
            <person name="Lee S."/>
            <person name="Li W."/>
            <person name="Lindquist E."/>
            <person name="Lopez-Garcia S."/>
            <person name="Luque E.M."/>
            <person name="Marcos A.T."/>
            <person name="Martin J."/>
            <person name="McCluskey K."/>
            <person name="Medina H.R."/>
            <person name="Miralles-Duran A."/>
            <person name="Miyazaki A."/>
            <person name="Munoz-Torres E."/>
            <person name="Oguiza J.A."/>
            <person name="Ohm R."/>
            <person name="Olmedo M."/>
            <person name="Orejas M."/>
            <person name="Ortiz-Castellanos L."/>
            <person name="Pisabarro A.G."/>
            <person name="Rodriguez-Romero J."/>
            <person name="Ruiz-Herrera J."/>
            <person name="Ruiz-Vazquez R."/>
            <person name="Sanz C."/>
            <person name="Schackwitz W."/>
            <person name="Schmutz J."/>
            <person name="Shahriari M."/>
            <person name="Shelest E."/>
            <person name="Silva-Franco F."/>
            <person name="Soanes D."/>
            <person name="Syed K."/>
            <person name="Tagua V.G."/>
            <person name="Talbot N.J."/>
            <person name="Thon M."/>
            <person name="De vries R.P."/>
            <person name="Wiebenga A."/>
            <person name="Yadav J.S."/>
            <person name="Braun E.L."/>
            <person name="Baker S."/>
            <person name="Garre V."/>
            <person name="Horwitz B."/>
            <person name="Torres-Martinez S."/>
            <person name="Idnurm A."/>
            <person name="Herrera-Estrella A."/>
            <person name="Gabaldon T."/>
            <person name="Grigoriev I.V."/>
        </authorList>
    </citation>
    <scope>NUCLEOTIDE SEQUENCE [LARGE SCALE GENOMIC DNA]</scope>
    <source>
        <strain evidence="8">NRRL 1555(-)</strain>
    </source>
</reference>
<evidence type="ECO:0000256" key="1">
    <source>
        <dbReference type="ARBA" id="ARBA00004141"/>
    </source>
</evidence>
<keyword evidence="3 5" id="KW-1133">Transmembrane helix</keyword>
<comment type="subcellular location">
    <subcellularLocation>
        <location evidence="1">Membrane</location>
        <topology evidence="1">Multi-pass membrane protein</topology>
    </subcellularLocation>
</comment>